<dbReference type="EMBL" id="ABYS02000010">
    <property type="protein sequence ID" value="EEP20572.1"/>
    <property type="molecule type" value="Genomic_DNA"/>
</dbReference>
<accession>C4FGN0</accession>
<sequence>MEHHGDKGCRIDVDLLGQIGKACTLTQTNHLTVAARNTHAADGRCFDLLIFAALRQPVLAGLRRLATLTAECACGTAATTTAATSGTIVRSAAREVALLTAAAEATTCTAALLAAALCATAITVLPPLARTCTLPALGRTTSTESATTATTATAMPIRVVVHRRASHRMRTRNITRRRSMHALLTAEWIIAWARAWSMRTLRRGTALCCVLGRSGLGPRLGGTCARLGLLRMLSGGPIATLLGVVVPMRLGPWYGGMLSRARLSGTGLCRTRLCDRLRGCLGSSCLRLFFAFTLGCAVALRSQGCLELTLDRRLDSGGSRLDELPHILQLLQHGLAVEAKVLGDFIYAWFCHYLFSYL</sequence>
<dbReference type="HOGENOM" id="CLU_773080_0_0_11"/>
<keyword evidence="2" id="KW-1185">Reference proteome</keyword>
<dbReference type="eggNOG" id="ENOG5031XR3">
    <property type="taxonomic scope" value="Bacteria"/>
</dbReference>
<dbReference type="Proteomes" id="UP000006408">
    <property type="component" value="Unassembled WGS sequence"/>
</dbReference>
<proteinExistence type="predicted"/>
<gene>
    <name evidence="1" type="ORF">BIFANG_03504</name>
</gene>
<name>C4FGN0_9BIFI</name>
<reference evidence="1" key="1">
    <citation type="submission" date="2009-04" db="EMBL/GenBank/DDBJ databases">
        <authorList>
            <person name="Weinstock G."/>
            <person name="Sodergren E."/>
            <person name="Clifton S."/>
            <person name="Fulton L."/>
            <person name="Fulton B."/>
            <person name="Courtney L."/>
            <person name="Fronick C."/>
            <person name="Harrison M."/>
            <person name="Strong C."/>
            <person name="Farmer C."/>
            <person name="Delahaunty K."/>
            <person name="Markovic C."/>
            <person name="Hall O."/>
            <person name="Minx P."/>
            <person name="Tomlinson C."/>
            <person name="Mitreva M."/>
            <person name="Nelson J."/>
            <person name="Hou S."/>
            <person name="Wollam A."/>
            <person name="Pepin K.H."/>
            <person name="Johnson M."/>
            <person name="Bhonagiri V."/>
            <person name="Nash W.E."/>
            <person name="Warren W."/>
            <person name="Chinwalla A."/>
            <person name="Mardis E.R."/>
            <person name="Wilson R.K."/>
        </authorList>
    </citation>
    <scope>NUCLEOTIDE SEQUENCE [LARGE SCALE GENOMIC DNA]</scope>
    <source>
        <strain evidence="1">DSM 20098</strain>
    </source>
</reference>
<organism evidence="1 2">
    <name type="scientific">Bifidobacterium angulatum DSM 20098 = JCM 7096</name>
    <dbReference type="NCBI Taxonomy" id="518635"/>
    <lineage>
        <taxon>Bacteria</taxon>
        <taxon>Bacillati</taxon>
        <taxon>Actinomycetota</taxon>
        <taxon>Actinomycetes</taxon>
        <taxon>Bifidobacteriales</taxon>
        <taxon>Bifidobacteriaceae</taxon>
        <taxon>Bifidobacterium</taxon>
    </lineage>
</organism>
<evidence type="ECO:0000313" key="2">
    <source>
        <dbReference type="Proteomes" id="UP000006408"/>
    </source>
</evidence>
<dbReference type="AlphaFoldDB" id="C4FGN0"/>
<evidence type="ECO:0000313" key="1">
    <source>
        <dbReference type="EMBL" id="EEP20572.1"/>
    </source>
</evidence>
<protein>
    <submittedName>
        <fullName evidence="1">Uncharacterized protein</fullName>
    </submittedName>
</protein>
<comment type="caution">
    <text evidence="1">The sequence shown here is derived from an EMBL/GenBank/DDBJ whole genome shotgun (WGS) entry which is preliminary data.</text>
</comment>